<dbReference type="NCBIfam" id="NF003589">
    <property type="entry name" value="PRK05254.1-2"/>
    <property type="match status" value="1"/>
</dbReference>
<evidence type="ECO:0000313" key="13">
    <source>
        <dbReference type="EMBL" id="EEB36445.1"/>
    </source>
</evidence>
<dbReference type="Gene3D" id="3.40.470.10">
    <property type="entry name" value="Uracil-DNA glycosylase-like domain"/>
    <property type="match status" value="1"/>
</dbReference>
<sequence>MSVQIGNDWDDILKDEWTKDYYINLRKKLIDEYKNYTVYPNMYDIFNALKKVSYDDVKVVILGQDPYHGQGQAHGFSFSVKKGIKTPPSLQNIYKELHSDLGLYIPNNGNLMKWANQGVLLLNSTLTVRAHQANSHKDLGWSILTDNIIKILNKRSKPIVFILWGKFAQSKEELITSDRHLIIKSAHPSPFSAHRGFFGSRPFSKTNEFLQKNNIKPIDWQIENLDL</sequence>
<dbReference type="InterPro" id="IPR018085">
    <property type="entry name" value="Ura-DNA_Glyclase_AS"/>
</dbReference>
<comment type="caution">
    <text evidence="13">The sequence shown here is derived from an EMBL/GenBank/DDBJ whole genome shotgun (WGS) entry which is preliminary data.</text>
</comment>
<dbReference type="InterPro" id="IPR002043">
    <property type="entry name" value="UDG_fam1"/>
</dbReference>
<dbReference type="PANTHER" id="PTHR11264:SF0">
    <property type="entry name" value="URACIL-DNA GLYCOSYLASE"/>
    <property type="match status" value="1"/>
</dbReference>
<feature type="domain" description="Uracil-DNA glycosylase-like" evidence="12">
    <location>
        <begin position="50"/>
        <end position="210"/>
    </location>
</feature>
<dbReference type="CDD" id="cd10027">
    <property type="entry name" value="UDG-F1-like"/>
    <property type="match status" value="1"/>
</dbReference>
<dbReference type="Pfam" id="PF03167">
    <property type="entry name" value="UDG"/>
    <property type="match status" value="1"/>
</dbReference>
<proteinExistence type="inferred from homology"/>
<evidence type="ECO:0000256" key="4">
    <source>
        <dbReference type="ARBA" id="ARBA00012030"/>
    </source>
</evidence>
<comment type="function">
    <text evidence="2 9 11">Excises uracil residues from the DNA which can arise as a result of misincorporation of dUMP residues by DNA polymerase or due to deamination of cytosine.</text>
</comment>
<evidence type="ECO:0000256" key="10">
    <source>
        <dbReference type="PROSITE-ProRule" id="PRU10072"/>
    </source>
</evidence>
<dbReference type="HAMAP" id="MF_00148">
    <property type="entry name" value="UDG"/>
    <property type="match status" value="1"/>
</dbReference>
<keyword evidence="6 9" id="KW-0227">DNA damage</keyword>
<comment type="similarity">
    <text evidence="3 9 11">Belongs to the uracil-DNA glycosylase (UDG) superfamily. UNG family.</text>
</comment>
<evidence type="ECO:0000259" key="12">
    <source>
        <dbReference type="SMART" id="SM00986"/>
    </source>
</evidence>
<dbReference type="Proteomes" id="UP000005451">
    <property type="component" value="Unassembled WGS sequence"/>
</dbReference>
<comment type="catalytic activity">
    <reaction evidence="1 9 11">
        <text>Hydrolyzes single-stranded DNA or mismatched double-stranded DNA and polynucleotides, releasing free uracil.</text>
        <dbReference type="EC" id="3.2.2.27"/>
    </reaction>
</comment>
<dbReference type="NCBIfam" id="NF003591">
    <property type="entry name" value="PRK05254.1-4"/>
    <property type="match status" value="1"/>
</dbReference>
<evidence type="ECO:0000256" key="11">
    <source>
        <dbReference type="RuleBase" id="RU003780"/>
    </source>
</evidence>
<dbReference type="InterPro" id="IPR036895">
    <property type="entry name" value="Uracil-DNA_glycosylase-like_sf"/>
</dbReference>
<keyword evidence="8 9" id="KW-0234">DNA repair</keyword>
<evidence type="ECO:0000256" key="6">
    <source>
        <dbReference type="ARBA" id="ARBA00022763"/>
    </source>
</evidence>
<dbReference type="NCBIfam" id="TIGR00628">
    <property type="entry name" value="ung"/>
    <property type="match status" value="1"/>
</dbReference>
<dbReference type="GO" id="GO:0097510">
    <property type="term" value="P:base-excision repair, AP site formation via deaminated base removal"/>
    <property type="evidence" value="ECO:0007669"/>
    <property type="project" value="TreeGrafter"/>
</dbReference>
<dbReference type="EC" id="3.2.2.27" evidence="4 9"/>
<dbReference type="SUPFAM" id="SSF52141">
    <property type="entry name" value="Uracil-DNA glycosylase-like"/>
    <property type="match status" value="1"/>
</dbReference>
<accession>B6W846</accession>
<keyword evidence="13" id="KW-0326">Glycosidase</keyword>
<evidence type="ECO:0000256" key="3">
    <source>
        <dbReference type="ARBA" id="ARBA00008184"/>
    </source>
</evidence>
<dbReference type="RefSeq" id="WP_004813420.1">
    <property type="nucleotide sequence ID" value="NZ_ABXA01000019.1"/>
</dbReference>
<dbReference type="GO" id="GO:0004844">
    <property type="term" value="F:uracil DNA N-glycosylase activity"/>
    <property type="evidence" value="ECO:0007669"/>
    <property type="project" value="UniProtKB-UniRule"/>
</dbReference>
<dbReference type="NCBIfam" id="NF003588">
    <property type="entry name" value="PRK05254.1-1"/>
    <property type="match status" value="1"/>
</dbReference>
<evidence type="ECO:0000256" key="9">
    <source>
        <dbReference type="HAMAP-Rule" id="MF_00148"/>
    </source>
</evidence>
<evidence type="ECO:0000256" key="2">
    <source>
        <dbReference type="ARBA" id="ARBA00002631"/>
    </source>
</evidence>
<dbReference type="FunFam" id="3.40.470.10:FF:000001">
    <property type="entry name" value="Uracil-DNA glycosylase"/>
    <property type="match status" value="1"/>
</dbReference>
<dbReference type="NCBIfam" id="NF003592">
    <property type="entry name" value="PRK05254.1-5"/>
    <property type="match status" value="1"/>
</dbReference>
<dbReference type="GO" id="GO:0005737">
    <property type="term" value="C:cytoplasm"/>
    <property type="evidence" value="ECO:0007669"/>
    <property type="project" value="UniProtKB-SubCell"/>
</dbReference>
<evidence type="ECO:0000256" key="1">
    <source>
        <dbReference type="ARBA" id="ARBA00001400"/>
    </source>
</evidence>
<dbReference type="PROSITE" id="PS00130">
    <property type="entry name" value="U_DNA_GLYCOSYLASE"/>
    <property type="match status" value="1"/>
</dbReference>
<dbReference type="STRING" id="561177.ANHYDRO_00745"/>
<name>B6W846_9FIRM</name>
<evidence type="ECO:0000256" key="7">
    <source>
        <dbReference type="ARBA" id="ARBA00022801"/>
    </source>
</evidence>
<gene>
    <name evidence="9 13" type="primary">ung</name>
    <name evidence="13" type="ORF">ANHYDRO_00745</name>
</gene>
<keyword evidence="9" id="KW-0963">Cytoplasm</keyword>
<evidence type="ECO:0000256" key="8">
    <source>
        <dbReference type="ARBA" id="ARBA00023204"/>
    </source>
</evidence>
<evidence type="ECO:0000256" key="5">
    <source>
        <dbReference type="ARBA" id="ARBA00018429"/>
    </source>
</evidence>
<dbReference type="eggNOG" id="COG0692">
    <property type="taxonomic scope" value="Bacteria"/>
</dbReference>
<dbReference type="EMBL" id="ABXA01000019">
    <property type="protein sequence ID" value="EEB36445.1"/>
    <property type="molecule type" value="Genomic_DNA"/>
</dbReference>
<dbReference type="AlphaFoldDB" id="B6W846"/>
<dbReference type="PANTHER" id="PTHR11264">
    <property type="entry name" value="URACIL-DNA GLYCOSYLASE"/>
    <property type="match status" value="1"/>
</dbReference>
<keyword evidence="7 9" id="KW-0378">Hydrolase</keyword>
<dbReference type="InterPro" id="IPR005122">
    <property type="entry name" value="Uracil-DNA_glycosylase-like"/>
</dbReference>
<protein>
    <recommendedName>
        <fullName evidence="5 9">Uracil-DNA glycosylase</fullName>
        <shortName evidence="9">UDG</shortName>
        <ecNumber evidence="4 9">3.2.2.27</ecNumber>
    </recommendedName>
</protein>
<reference evidence="13 14" key="1">
    <citation type="submission" date="2008-09" db="EMBL/GenBank/DDBJ databases">
        <authorList>
            <person name="Fulton L."/>
            <person name="Clifton S."/>
            <person name="Fulton B."/>
            <person name="Xu J."/>
            <person name="Minx P."/>
            <person name="Pepin K.H."/>
            <person name="Johnson M."/>
            <person name="Thiruvilangam P."/>
            <person name="Bhonagiri V."/>
            <person name="Nash W.E."/>
            <person name="Mardis E.R."/>
            <person name="Wilson R.K."/>
        </authorList>
    </citation>
    <scope>NUCLEOTIDE SEQUENCE [LARGE SCALE GENOMIC DNA]</scope>
    <source>
        <strain evidence="13 14">DSM 7454</strain>
    </source>
</reference>
<evidence type="ECO:0000313" key="14">
    <source>
        <dbReference type="Proteomes" id="UP000005451"/>
    </source>
</evidence>
<comment type="subcellular location">
    <subcellularLocation>
        <location evidence="9">Cytoplasm</location>
    </subcellularLocation>
</comment>
<organism evidence="13 14">
    <name type="scientific">Anaerococcus hydrogenalis DSM 7454</name>
    <dbReference type="NCBI Taxonomy" id="561177"/>
    <lineage>
        <taxon>Bacteria</taxon>
        <taxon>Bacillati</taxon>
        <taxon>Bacillota</taxon>
        <taxon>Tissierellia</taxon>
        <taxon>Tissierellales</taxon>
        <taxon>Peptoniphilaceae</taxon>
        <taxon>Anaerococcus</taxon>
    </lineage>
</organism>
<feature type="active site" description="Proton acceptor" evidence="9 10">
    <location>
        <position position="65"/>
    </location>
</feature>
<dbReference type="SMART" id="SM00987">
    <property type="entry name" value="UreE_C"/>
    <property type="match status" value="1"/>
</dbReference>
<reference evidence="13 14" key="2">
    <citation type="submission" date="2008-10" db="EMBL/GenBank/DDBJ databases">
        <title>Draft genome sequence of Anaerococcus hydrogenalis (DSM 7454).</title>
        <authorList>
            <person name="Sudarsanam P."/>
            <person name="Ley R."/>
            <person name="Guruge J."/>
            <person name="Turnbaugh P.J."/>
            <person name="Mahowald M."/>
            <person name="Liep D."/>
            <person name="Gordon J."/>
        </authorList>
    </citation>
    <scope>NUCLEOTIDE SEQUENCE [LARGE SCALE GENOMIC DNA]</scope>
    <source>
        <strain evidence="13 14">DSM 7454</strain>
    </source>
</reference>
<dbReference type="SMART" id="SM00986">
    <property type="entry name" value="UDG"/>
    <property type="match status" value="1"/>
</dbReference>